<feature type="transmembrane region" description="Helical" evidence="2">
    <location>
        <begin position="584"/>
        <end position="607"/>
    </location>
</feature>
<feature type="compositionally biased region" description="Gly residues" evidence="1">
    <location>
        <begin position="289"/>
        <end position="305"/>
    </location>
</feature>
<feature type="region of interest" description="Disordered" evidence="1">
    <location>
        <begin position="267"/>
        <end position="309"/>
    </location>
</feature>
<feature type="compositionally biased region" description="Basic residues" evidence="1">
    <location>
        <begin position="272"/>
        <end position="288"/>
    </location>
</feature>
<protein>
    <submittedName>
        <fullName evidence="3">Uncharacterized protein</fullName>
    </submittedName>
</protein>
<dbReference type="Gramene" id="GBG64742">
    <property type="protein sequence ID" value="GBG64742"/>
    <property type="gene ID" value="CBR_g46699"/>
</dbReference>
<feature type="transmembrane region" description="Helical" evidence="2">
    <location>
        <begin position="559"/>
        <end position="577"/>
    </location>
</feature>
<organism evidence="3 4">
    <name type="scientific">Chara braunii</name>
    <name type="common">Braun's stonewort</name>
    <dbReference type="NCBI Taxonomy" id="69332"/>
    <lineage>
        <taxon>Eukaryota</taxon>
        <taxon>Viridiplantae</taxon>
        <taxon>Streptophyta</taxon>
        <taxon>Charophyceae</taxon>
        <taxon>Charales</taxon>
        <taxon>Characeae</taxon>
        <taxon>Chara</taxon>
    </lineage>
</organism>
<sequence>MSAAVGIADSGMDLIRGMDQVLGVCNLLRPAVSPHHFHSYQERTSHGFRQRPLLCDSVGVGSGSRTQHRDISSQGSHLCLRVTGHGHGLGSKDKGNVQRLRQNSRRLCSLAASTEEEEEEKEKKKKKTPCKLLETNSSLCTGLCTSSWPDARCPSSPRSKPLAIKLSAIGRSAAVRSVISLRRLAIERVVGEEQSTLERALTGRPRPLGSRSGRLSREDRLWSKNRSGQTLQESLCDVSDLSCRKYRRLAKKKILCPYDQGGTFEIEAAGERRRRGGRGRGRGGRGGRGRGGGGGGGGGGMGGLSREGSRRDRQMLLKEVLWNVVPDFCGAKSRLIARQAFSAPHNGVAVMVGVRGNGRRVGGKGGGGGGGGRAVGDLSREQSMRDRQMLQKEVMWNVVLDFGHAKSRLIARQALPASYNGGAVMVGVRGNGARIERKGGGGGGGGGGMEGTVREERRRYVRQVKKSYLFACRFWRNQDVKVPQVTAIGNQSLFIDGASVEDEMGVPLWQDDEVGEVQEIEHEGTQYDRVGKKGENGGGLQQPPQGWEELVDTSSPENLLSLALTAVLVFVVLNILWQVLVAFLVLIITGVKYILLGAFVVALLVILL</sequence>
<keyword evidence="2" id="KW-0472">Membrane</keyword>
<comment type="caution">
    <text evidence="3">The sequence shown here is derived from an EMBL/GenBank/DDBJ whole genome shotgun (WGS) entry which is preliminary data.</text>
</comment>
<accession>A0A388K3V4</accession>
<dbReference type="AlphaFoldDB" id="A0A388K3V4"/>
<feature type="region of interest" description="Disordered" evidence="1">
    <location>
        <begin position="200"/>
        <end position="219"/>
    </location>
</feature>
<keyword evidence="4" id="KW-1185">Reference proteome</keyword>
<dbReference type="Proteomes" id="UP000265515">
    <property type="component" value="Unassembled WGS sequence"/>
</dbReference>
<evidence type="ECO:0000313" key="4">
    <source>
        <dbReference type="Proteomes" id="UP000265515"/>
    </source>
</evidence>
<feature type="compositionally biased region" description="Low complexity" evidence="1">
    <location>
        <begin position="203"/>
        <end position="213"/>
    </location>
</feature>
<evidence type="ECO:0000313" key="3">
    <source>
        <dbReference type="EMBL" id="GBG64742.1"/>
    </source>
</evidence>
<evidence type="ECO:0000256" key="1">
    <source>
        <dbReference type="SAM" id="MobiDB-lite"/>
    </source>
</evidence>
<evidence type="ECO:0000256" key="2">
    <source>
        <dbReference type="SAM" id="Phobius"/>
    </source>
</evidence>
<reference evidence="3 4" key="1">
    <citation type="journal article" date="2018" name="Cell">
        <title>The Chara Genome: Secondary Complexity and Implications for Plant Terrestrialization.</title>
        <authorList>
            <person name="Nishiyama T."/>
            <person name="Sakayama H."/>
            <person name="Vries J.D."/>
            <person name="Buschmann H."/>
            <person name="Saint-Marcoux D."/>
            <person name="Ullrich K.K."/>
            <person name="Haas F.B."/>
            <person name="Vanderstraeten L."/>
            <person name="Becker D."/>
            <person name="Lang D."/>
            <person name="Vosolsobe S."/>
            <person name="Rombauts S."/>
            <person name="Wilhelmsson P.K.I."/>
            <person name="Janitza P."/>
            <person name="Kern R."/>
            <person name="Heyl A."/>
            <person name="Rumpler F."/>
            <person name="Villalobos L.I.A.C."/>
            <person name="Clay J.M."/>
            <person name="Skokan R."/>
            <person name="Toyoda A."/>
            <person name="Suzuki Y."/>
            <person name="Kagoshima H."/>
            <person name="Schijlen E."/>
            <person name="Tajeshwar N."/>
            <person name="Catarino B."/>
            <person name="Hetherington A.J."/>
            <person name="Saltykova A."/>
            <person name="Bonnot C."/>
            <person name="Breuninger H."/>
            <person name="Symeonidi A."/>
            <person name="Radhakrishnan G.V."/>
            <person name="Van Nieuwerburgh F."/>
            <person name="Deforce D."/>
            <person name="Chang C."/>
            <person name="Karol K.G."/>
            <person name="Hedrich R."/>
            <person name="Ulvskov P."/>
            <person name="Glockner G."/>
            <person name="Delwiche C.F."/>
            <person name="Petrasek J."/>
            <person name="Van de Peer Y."/>
            <person name="Friml J."/>
            <person name="Beilby M."/>
            <person name="Dolan L."/>
            <person name="Kohara Y."/>
            <person name="Sugano S."/>
            <person name="Fujiyama A."/>
            <person name="Delaux P.-M."/>
            <person name="Quint M."/>
            <person name="TheiBen G."/>
            <person name="Hagemann M."/>
            <person name="Harholt J."/>
            <person name="Dunand C."/>
            <person name="Zachgo S."/>
            <person name="Langdale J."/>
            <person name="Maumus F."/>
            <person name="Straeten D.V.D."/>
            <person name="Gould S.B."/>
            <person name="Rensing S.A."/>
        </authorList>
    </citation>
    <scope>NUCLEOTIDE SEQUENCE [LARGE SCALE GENOMIC DNA]</scope>
    <source>
        <strain evidence="3 4">S276</strain>
    </source>
</reference>
<name>A0A388K3V4_CHABU</name>
<keyword evidence="2" id="KW-1133">Transmembrane helix</keyword>
<gene>
    <name evidence="3" type="ORF">CBR_g46699</name>
</gene>
<proteinExistence type="predicted"/>
<dbReference type="EMBL" id="BFEA01000054">
    <property type="protein sequence ID" value="GBG64742.1"/>
    <property type="molecule type" value="Genomic_DNA"/>
</dbReference>
<keyword evidence="2" id="KW-0812">Transmembrane</keyword>